<dbReference type="SUPFAM" id="SSF53056">
    <property type="entry name" value="beta-carbonic anhydrase, cab"/>
    <property type="match status" value="1"/>
</dbReference>
<dbReference type="OrthoDB" id="10248475at2759"/>
<dbReference type="InterPro" id="IPR001765">
    <property type="entry name" value="Carbonic_anhydrase"/>
</dbReference>
<organism evidence="5 6">
    <name type="scientific">Sphaerobolus stellatus (strain SS14)</name>
    <dbReference type="NCBI Taxonomy" id="990650"/>
    <lineage>
        <taxon>Eukaryota</taxon>
        <taxon>Fungi</taxon>
        <taxon>Dikarya</taxon>
        <taxon>Basidiomycota</taxon>
        <taxon>Agaricomycotina</taxon>
        <taxon>Agaricomycetes</taxon>
        <taxon>Phallomycetidae</taxon>
        <taxon>Geastrales</taxon>
        <taxon>Sphaerobolaceae</taxon>
        <taxon>Sphaerobolus</taxon>
    </lineage>
</organism>
<dbReference type="Proteomes" id="UP000054279">
    <property type="component" value="Unassembled WGS sequence"/>
</dbReference>
<comment type="similarity">
    <text evidence="1">Belongs to the beta-class carbonic anhydrase family.</text>
</comment>
<dbReference type="GO" id="GO:0008270">
    <property type="term" value="F:zinc ion binding"/>
    <property type="evidence" value="ECO:0007669"/>
    <property type="project" value="InterPro"/>
</dbReference>
<evidence type="ECO:0000256" key="4">
    <source>
        <dbReference type="PIRSR" id="PIRSR601765-1"/>
    </source>
</evidence>
<dbReference type="PANTHER" id="PTHR43175">
    <property type="entry name" value="CARBONIC ANHYDRASE"/>
    <property type="match status" value="1"/>
</dbReference>
<dbReference type="EMBL" id="KN837111">
    <property type="protein sequence ID" value="KIJ45672.1"/>
    <property type="molecule type" value="Genomic_DNA"/>
</dbReference>
<dbReference type="HOGENOM" id="CLU_084253_1_1_1"/>
<evidence type="ECO:0000256" key="2">
    <source>
        <dbReference type="ARBA" id="ARBA00022723"/>
    </source>
</evidence>
<evidence type="ECO:0000313" key="6">
    <source>
        <dbReference type="Proteomes" id="UP000054279"/>
    </source>
</evidence>
<keyword evidence="6" id="KW-1185">Reference proteome</keyword>
<reference evidence="5 6" key="1">
    <citation type="submission" date="2014-06" db="EMBL/GenBank/DDBJ databases">
        <title>Evolutionary Origins and Diversification of the Mycorrhizal Mutualists.</title>
        <authorList>
            <consortium name="DOE Joint Genome Institute"/>
            <consortium name="Mycorrhizal Genomics Consortium"/>
            <person name="Kohler A."/>
            <person name="Kuo A."/>
            <person name="Nagy L.G."/>
            <person name="Floudas D."/>
            <person name="Copeland A."/>
            <person name="Barry K.W."/>
            <person name="Cichocki N."/>
            <person name="Veneault-Fourrey C."/>
            <person name="LaButti K."/>
            <person name="Lindquist E.A."/>
            <person name="Lipzen A."/>
            <person name="Lundell T."/>
            <person name="Morin E."/>
            <person name="Murat C."/>
            <person name="Riley R."/>
            <person name="Ohm R."/>
            <person name="Sun H."/>
            <person name="Tunlid A."/>
            <person name="Henrissat B."/>
            <person name="Grigoriev I.V."/>
            <person name="Hibbett D.S."/>
            <person name="Martin F."/>
        </authorList>
    </citation>
    <scope>NUCLEOTIDE SEQUENCE [LARGE SCALE GENOMIC DNA]</scope>
    <source>
        <strain evidence="5 6">SS14</strain>
    </source>
</reference>
<feature type="binding site" evidence="4">
    <location>
        <position position="87"/>
    </location>
    <ligand>
        <name>Zn(2+)</name>
        <dbReference type="ChEBI" id="CHEBI:29105"/>
    </ligand>
</feature>
<accession>A0A0C9VT03</accession>
<name>A0A0C9VT03_SPHS4</name>
<evidence type="ECO:0000256" key="3">
    <source>
        <dbReference type="ARBA" id="ARBA00022833"/>
    </source>
</evidence>
<dbReference type="GO" id="GO:0004089">
    <property type="term" value="F:carbonate dehydratase activity"/>
    <property type="evidence" value="ECO:0007669"/>
    <property type="project" value="InterPro"/>
</dbReference>
<keyword evidence="2 4" id="KW-0479">Metal-binding</keyword>
<evidence type="ECO:0000313" key="5">
    <source>
        <dbReference type="EMBL" id="KIJ45672.1"/>
    </source>
</evidence>
<dbReference type="InterPro" id="IPR036874">
    <property type="entry name" value="Carbonic_anhydrase_sf"/>
</dbReference>
<dbReference type="CDD" id="cd03379">
    <property type="entry name" value="beta_CA_cladeD"/>
    <property type="match status" value="1"/>
</dbReference>
<dbReference type="AlphaFoldDB" id="A0A0C9VT03"/>
<keyword evidence="3 4" id="KW-0862">Zinc</keyword>
<gene>
    <name evidence="5" type="ORF">M422DRAFT_250978</name>
</gene>
<dbReference type="Gene3D" id="3.40.1050.10">
    <property type="entry name" value="Carbonic anhydrase"/>
    <property type="match status" value="1"/>
</dbReference>
<evidence type="ECO:0000256" key="1">
    <source>
        <dbReference type="ARBA" id="ARBA00006217"/>
    </source>
</evidence>
<dbReference type="SMART" id="SM00947">
    <property type="entry name" value="Pro_CA"/>
    <property type="match status" value="1"/>
</dbReference>
<sequence>MSVHKTFAVANAEYIKSFNQRNFQELPLPATSHRMLVSTLLSIWGYEGEAHVIRNAGGKASDALRSLIISQHLFETWEIAIFHYTGCGMLRFTDDGFQAQLKEKYLEHVKDIEVIDFLAFSDVDADVKKDVGFLKKRPLLADNSKITGWVYEVETGKVHQVD</sequence>
<comment type="cofactor">
    <cofactor evidence="4">
        <name>Zn(2+)</name>
        <dbReference type="ChEBI" id="CHEBI:29105"/>
    </cofactor>
    <text evidence="4">Binds 1 zinc ion per subunit.</text>
</comment>
<protein>
    <submittedName>
        <fullName evidence="5">Unplaced genomic scaffold SPHSTscaffold_36, whole genome shotgun sequence</fullName>
    </submittedName>
</protein>
<proteinExistence type="inferred from homology"/>
<dbReference type="PANTHER" id="PTHR43175:SF3">
    <property type="entry name" value="CARBON DISULFIDE HYDROLASE"/>
    <property type="match status" value="1"/>
</dbReference>